<name>A0A076FMS0_9VIRU</name>
<dbReference type="KEGG" id="vg:20041734"/>
<sequence>MIDSDTDQEIEEINNNINNLEIENSPIPKKKRFTLKCKRKSKKSRKKTKNFKKRERPATPHSY</sequence>
<dbReference type="GeneID" id="20041734"/>
<feature type="compositionally biased region" description="Basic residues" evidence="1">
    <location>
        <begin position="30"/>
        <end position="55"/>
    </location>
</feature>
<protein>
    <submittedName>
        <fullName evidence="2">Uncharacterized protein</fullName>
    </submittedName>
</protein>
<proteinExistence type="predicted"/>
<feature type="region of interest" description="Disordered" evidence="1">
    <location>
        <begin position="30"/>
        <end position="63"/>
    </location>
</feature>
<dbReference type="EMBL" id="KJ645900">
    <property type="protein sequence ID" value="AII17243.1"/>
    <property type="molecule type" value="Genomic_DNA"/>
</dbReference>
<gene>
    <name evidence="2" type="ORF">AaV_267</name>
</gene>
<organism evidence="2 3">
    <name type="scientific">Aureococcus anophagefferens virus</name>
    <dbReference type="NCBI Taxonomy" id="1474867"/>
    <lineage>
        <taxon>Viruses</taxon>
        <taxon>Varidnaviria</taxon>
        <taxon>Bamfordvirae</taxon>
        <taxon>Nucleocytoviricota</taxon>
        <taxon>Megaviricetes</taxon>
        <taxon>Imitervirales</taxon>
        <taxon>Schizomimiviridae</taxon>
        <taxon>Kratosvirus</taxon>
        <taxon>Kratosvirus quantuckense</taxon>
    </lineage>
</organism>
<keyword evidence="3" id="KW-1185">Reference proteome</keyword>
<evidence type="ECO:0000313" key="2">
    <source>
        <dbReference type="EMBL" id="AII17243.1"/>
    </source>
</evidence>
<accession>A0A076FMS0</accession>
<reference evidence="2 3" key="1">
    <citation type="journal article" date="2014" name="Virology">
        <title>Genome of brown tide virus (AaV), the little giant of the Megaviridae, elucidates NCLDV genome expansion and host-virus coevolution.</title>
        <authorList>
            <person name="Moniruzzaman M."/>
            <person name="LeCleir G.R."/>
            <person name="Brown C.M."/>
            <person name="Gobler C.J."/>
            <person name="Bidle K.D."/>
            <person name="Wilson W.H."/>
            <person name="Wilhelm S.W."/>
        </authorList>
    </citation>
    <scope>NUCLEOTIDE SEQUENCE [LARGE SCALE GENOMIC DNA]</scope>
    <source>
        <strain evidence="2">BtV-01</strain>
    </source>
</reference>
<dbReference type="Proteomes" id="UP000028667">
    <property type="component" value="Segment"/>
</dbReference>
<dbReference type="RefSeq" id="YP_009052341.1">
    <property type="nucleotide sequence ID" value="NC_024697.1"/>
</dbReference>
<evidence type="ECO:0000256" key="1">
    <source>
        <dbReference type="SAM" id="MobiDB-lite"/>
    </source>
</evidence>
<evidence type="ECO:0000313" key="3">
    <source>
        <dbReference type="Proteomes" id="UP000028667"/>
    </source>
</evidence>